<organism evidence="1 2">
    <name type="scientific">Bacteroides xylanisolvens</name>
    <dbReference type="NCBI Taxonomy" id="371601"/>
    <lineage>
        <taxon>Bacteria</taxon>
        <taxon>Pseudomonadati</taxon>
        <taxon>Bacteroidota</taxon>
        <taxon>Bacteroidia</taxon>
        <taxon>Bacteroidales</taxon>
        <taxon>Bacteroidaceae</taxon>
        <taxon>Bacteroides</taxon>
    </lineage>
</organism>
<dbReference type="Proteomes" id="UP000284417">
    <property type="component" value="Unassembled WGS sequence"/>
</dbReference>
<accession>A0A415I125</accession>
<gene>
    <name evidence="1" type="ORF">DW042_02045</name>
</gene>
<name>A0A415I125_9BACE</name>
<proteinExistence type="predicted"/>
<reference evidence="1 2" key="1">
    <citation type="submission" date="2018-08" db="EMBL/GenBank/DDBJ databases">
        <title>A genome reference for cultivated species of the human gut microbiota.</title>
        <authorList>
            <person name="Zou Y."/>
            <person name="Xue W."/>
            <person name="Luo G."/>
        </authorList>
    </citation>
    <scope>NUCLEOTIDE SEQUENCE [LARGE SCALE GENOMIC DNA]</scope>
    <source>
        <strain evidence="1 2">AF39-6AC</strain>
    </source>
</reference>
<protein>
    <submittedName>
        <fullName evidence="1">Uncharacterized protein</fullName>
    </submittedName>
</protein>
<comment type="caution">
    <text evidence="1">The sequence shown here is derived from an EMBL/GenBank/DDBJ whole genome shotgun (WGS) entry which is preliminary data.</text>
</comment>
<dbReference type="RefSeq" id="WP_118407198.1">
    <property type="nucleotide sequence ID" value="NZ_QROC01000002.1"/>
</dbReference>
<sequence>MFFSFLKKISGKKQRSKGAVSFELPMQFVLNYSEGHERTSLVSEEEIKRAINNIDEYGDIWLSNCRPVITPYGNCSGISCMSVSDGNLQVAVCFAMSDGLTRYSSYDYSPDDIVRMFCNYFERLEIPEIKNWEKGHFTPVSPADEPYYLYVDNEEFKFIDYEDVLVALENLEAGKCSSLLLKTPGCQNGYLEVRGTKDNYIVEIGGNNEEGDWVVLMTRASYIGRIRFWLFNYYHKREFPRITDEWTDITEEVAEDE</sequence>
<evidence type="ECO:0000313" key="1">
    <source>
        <dbReference type="EMBL" id="RHL01333.1"/>
    </source>
</evidence>
<evidence type="ECO:0000313" key="2">
    <source>
        <dbReference type="Proteomes" id="UP000284417"/>
    </source>
</evidence>
<dbReference type="AlphaFoldDB" id="A0A415I125"/>
<dbReference type="EMBL" id="QROC01000002">
    <property type="protein sequence ID" value="RHL01333.1"/>
    <property type="molecule type" value="Genomic_DNA"/>
</dbReference>